<feature type="compositionally biased region" description="Basic and acidic residues" evidence="1">
    <location>
        <begin position="8"/>
        <end position="18"/>
    </location>
</feature>
<proteinExistence type="predicted"/>
<keyword evidence="2" id="KW-0614">Plasmid</keyword>
<name>A0A1Z4M339_9CYAN</name>
<geneLocation type="plasmid" evidence="3">
    <name>Plasmid2 dna</name>
</geneLocation>
<accession>A0A1Z4M339</accession>
<sequence>MKLFNRSTSDKEHSKNTEIENCSANSSEVLLQYAQMRLREAAFQSKLELLVKASCSFIGLSAVVLMLSGRVQEKLAATTVAMASTICCIPLSRGANSNLDKMVVVFKTEKSKSNNF</sequence>
<evidence type="ECO:0000313" key="2">
    <source>
        <dbReference type="EMBL" id="BAY87865.1"/>
    </source>
</evidence>
<gene>
    <name evidence="2" type="ORF">NIES267_73890</name>
</gene>
<protein>
    <submittedName>
        <fullName evidence="2">Uncharacterized protein</fullName>
    </submittedName>
</protein>
<feature type="region of interest" description="Disordered" evidence="1">
    <location>
        <begin position="1"/>
        <end position="20"/>
    </location>
</feature>
<dbReference type="AlphaFoldDB" id="A0A1Z4M339"/>
<reference evidence="2 3" key="1">
    <citation type="submission" date="2017-06" db="EMBL/GenBank/DDBJ databases">
        <title>Genome sequencing of cyanobaciteial culture collection at National Institute for Environmental Studies (NIES).</title>
        <authorList>
            <person name="Hirose Y."/>
            <person name="Shimura Y."/>
            <person name="Fujisawa T."/>
            <person name="Nakamura Y."/>
            <person name="Kawachi M."/>
        </authorList>
    </citation>
    <scope>NUCLEOTIDE SEQUENCE [LARGE SCALE GENOMIC DNA]</scope>
    <source>
        <strain evidence="2 3">NIES-267</strain>
        <plasmid evidence="3">Plasmid2 dna</plasmid>
    </source>
</reference>
<evidence type="ECO:0000256" key="1">
    <source>
        <dbReference type="SAM" id="MobiDB-lite"/>
    </source>
</evidence>
<keyword evidence="3" id="KW-1185">Reference proteome</keyword>
<organism evidence="2 3">
    <name type="scientific">Calothrix parasitica NIES-267</name>
    <dbReference type="NCBI Taxonomy" id="1973488"/>
    <lineage>
        <taxon>Bacteria</taxon>
        <taxon>Bacillati</taxon>
        <taxon>Cyanobacteriota</taxon>
        <taxon>Cyanophyceae</taxon>
        <taxon>Nostocales</taxon>
        <taxon>Calotrichaceae</taxon>
        <taxon>Calothrix</taxon>
    </lineage>
</organism>
<dbReference type="Proteomes" id="UP000218418">
    <property type="component" value="Plasmid plasmid2"/>
</dbReference>
<evidence type="ECO:0000313" key="3">
    <source>
        <dbReference type="Proteomes" id="UP000218418"/>
    </source>
</evidence>
<dbReference type="EMBL" id="AP018229">
    <property type="protein sequence ID" value="BAY87865.1"/>
    <property type="molecule type" value="Genomic_DNA"/>
</dbReference>